<keyword evidence="1" id="KW-0489">Methyltransferase</keyword>
<dbReference type="Gene3D" id="3.40.50.150">
    <property type="entry name" value="Vaccinia Virus protein VP39"/>
    <property type="match status" value="1"/>
</dbReference>
<keyword evidence="4" id="KW-0694">RNA-binding</keyword>
<evidence type="ECO:0000256" key="3">
    <source>
        <dbReference type="ARBA" id="ARBA00022691"/>
    </source>
</evidence>
<evidence type="ECO:0000313" key="6">
    <source>
        <dbReference type="EMBL" id="OGM90628.1"/>
    </source>
</evidence>
<dbReference type="PANTHER" id="PTHR11727:SF14">
    <property type="entry name" value="BLL8166 PROTEIN"/>
    <property type="match status" value="1"/>
</dbReference>
<dbReference type="EMBL" id="MGIR01000010">
    <property type="protein sequence ID" value="OGM90628.1"/>
    <property type="molecule type" value="Genomic_DNA"/>
</dbReference>
<evidence type="ECO:0000256" key="2">
    <source>
        <dbReference type="ARBA" id="ARBA00022679"/>
    </source>
</evidence>
<gene>
    <name evidence="6" type="ORF">A3A20_00735</name>
</gene>
<dbReference type="Pfam" id="PF13649">
    <property type="entry name" value="Methyltransf_25"/>
    <property type="match status" value="1"/>
</dbReference>
<proteinExistence type="predicted"/>
<dbReference type="Proteomes" id="UP000178946">
    <property type="component" value="Unassembled WGS sequence"/>
</dbReference>
<dbReference type="GO" id="GO:0000179">
    <property type="term" value="F:rRNA (adenine-N6,N6-)-dimethyltransferase activity"/>
    <property type="evidence" value="ECO:0007669"/>
    <property type="project" value="InterPro"/>
</dbReference>
<dbReference type="InterPro" id="IPR001737">
    <property type="entry name" value="KsgA/Erm"/>
</dbReference>
<evidence type="ECO:0000313" key="7">
    <source>
        <dbReference type="Proteomes" id="UP000178946"/>
    </source>
</evidence>
<dbReference type="InterPro" id="IPR041698">
    <property type="entry name" value="Methyltransf_25"/>
</dbReference>
<dbReference type="GO" id="GO:0003723">
    <property type="term" value="F:RNA binding"/>
    <property type="evidence" value="ECO:0007669"/>
    <property type="project" value="UniProtKB-KW"/>
</dbReference>
<name>A0A1F8DS33_9BACT</name>
<feature type="domain" description="Ribosomal RNA adenine methylase transferase N-terminal" evidence="5">
    <location>
        <begin position="28"/>
        <end position="143"/>
    </location>
</feature>
<dbReference type="CDD" id="cd02440">
    <property type="entry name" value="AdoMet_MTases"/>
    <property type="match status" value="1"/>
</dbReference>
<evidence type="ECO:0000256" key="1">
    <source>
        <dbReference type="ARBA" id="ARBA00022603"/>
    </source>
</evidence>
<keyword evidence="2" id="KW-0808">Transferase</keyword>
<dbReference type="SUPFAM" id="SSF53335">
    <property type="entry name" value="S-adenosyl-L-methionine-dependent methyltransferases"/>
    <property type="match status" value="1"/>
</dbReference>
<dbReference type="InterPro" id="IPR020598">
    <property type="entry name" value="rRNA_Ade_methylase_Trfase_N"/>
</dbReference>
<keyword evidence="3" id="KW-0949">S-adenosyl-L-methionine</keyword>
<protein>
    <recommendedName>
        <fullName evidence="5">Ribosomal RNA adenine methylase transferase N-terminal domain-containing protein</fullName>
    </recommendedName>
</protein>
<organism evidence="6 7">
    <name type="scientific">Candidatus Wolfebacteria bacterium RIFCSPLOWO2_01_FULL_45_19</name>
    <dbReference type="NCBI Taxonomy" id="1802557"/>
    <lineage>
        <taxon>Bacteria</taxon>
        <taxon>Candidatus Wolfeibacteriota</taxon>
    </lineage>
</organism>
<dbReference type="PANTHER" id="PTHR11727">
    <property type="entry name" value="DIMETHYLADENOSINE TRANSFERASE"/>
    <property type="match status" value="1"/>
</dbReference>
<dbReference type="STRING" id="1802557.A3A20_00735"/>
<comment type="caution">
    <text evidence="6">The sequence shown here is derived from an EMBL/GenBank/DDBJ whole genome shotgun (WGS) entry which is preliminary data.</text>
</comment>
<evidence type="ECO:0000256" key="4">
    <source>
        <dbReference type="ARBA" id="ARBA00022884"/>
    </source>
</evidence>
<sequence>MKNIFKFLKIVLTDYKNAAMLAPTSKYATEKIVKAFGPNVKTVIEYGPGNGVITRKILSILPEDGRLIAVEIKPEFIEYLKKINDPRLEVMRDDILEIGRSLPKADVVVSGIPFSFFPQEKKRDIVRLTAEILKDNGVFIPYQYSLALRKILRKFFGEIKWSVEIRNFPTIVFIMAAKKPKKHDGMQID</sequence>
<dbReference type="AlphaFoldDB" id="A0A1F8DS33"/>
<dbReference type="InterPro" id="IPR029063">
    <property type="entry name" value="SAM-dependent_MTases_sf"/>
</dbReference>
<evidence type="ECO:0000259" key="5">
    <source>
        <dbReference type="SMART" id="SM00650"/>
    </source>
</evidence>
<dbReference type="SMART" id="SM00650">
    <property type="entry name" value="rADc"/>
    <property type="match status" value="1"/>
</dbReference>
<reference evidence="6 7" key="1">
    <citation type="journal article" date="2016" name="Nat. Commun.">
        <title>Thousands of microbial genomes shed light on interconnected biogeochemical processes in an aquifer system.</title>
        <authorList>
            <person name="Anantharaman K."/>
            <person name="Brown C.T."/>
            <person name="Hug L.A."/>
            <person name="Sharon I."/>
            <person name="Castelle C.J."/>
            <person name="Probst A.J."/>
            <person name="Thomas B.C."/>
            <person name="Singh A."/>
            <person name="Wilkins M.J."/>
            <person name="Karaoz U."/>
            <person name="Brodie E.L."/>
            <person name="Williams K.H."/>
            <person name="Hubbard S.S."/>
            <person name="Banfield J.F."/>
        </authorList>
    </citation>
    <scope>NUCLEOTIDE SEQUENCE [LARGE SCALE GENOMIC DNA]</scope>
</reference>
<accession>A0A1F8DS33</accession>